<protein>
    <submittedName>
        <fullName evidence="1">Uncharacterized protein</fullName>
    </submittedName>
</protein>
<accession>A0A5N5T617</accession>
<proteinExistence type="predicted"/>
<dbReference type="AlphaFoldDB" id="A0A5N5T617"/>
<keyword evidence="2" id="KW-1185">Reference proteome</keyword>
<dbReference type="EMBL" id="SEYY01008777">
    <property type="protein sequence ID" value="KAB7502026.1"/>
    <property type="molecule type" value="Genomic_DNA"/>
</dbReference>
<organism evidence="1 2">
    <name type="scientific">Armadillidium nasatum</name>
    <dbReference type="NCBI Taxonomy" id="96803"/>
    <lineage>
        <taxon>Eukaryota</taxon>
        <taxon>Metazoa</taxon>
        <taxon>Ecdysozoa</taxon>
        <taxon>Arthropoda</taxon>
        <taxon>Crustacea</taxon>
        <taxon>Multicrustacea</taxon>
        <taxon>Malacostraca</taxon>
        <taxon>Eumalacostraca</taxon>
        <taxon>Peracarida</taxon>
        <taxon>Isopoda</taxon>
        <taxon>Oniscidea</taxon>
        <taxon>Crinocheta</taxon>
        <taxon>Armadillidiidae</taxon>
        <taxon>Armadillidium</taxon>
    </lineage>
</organism>
<evidence type="ECO:0000313" key="1">
    <source>
        <dbReference type="EMBL" id="KAB7502026.1"/>
    </source>
</evidence>
<name>A0A5N5T617_9CRUS</name>
<evidence type="ECO:0000313" key="2">
    <source>
        <dbReference type="Proteomes" id="UP000326759"/>
    </source>
</evidence>
<reference evidence="1 2" key="1">
    <citation type="journal article" date="2019" name="PLoS Biol.">
        <title>Sex chromosomes control vertical transmission of feminizing Wolbachia symbionts in an isopod.</title>
        <authorList>
            <person name="Becking T."/>
            <person name="Chebbi M.A."/>
            <person name="Giraud I."/>
            <person name="Moumen B."/>
            <person name="Laverre T."/>
            <person name="Caubet Y."/>
            <person name="Peccoud J."/>
            <person name="Gilbert C."/>
            <person name="Cordaux R."/>
        </authorList>
    </citation>
    <scope>NUCLEOTIDE SEQUENCE [LARGE SCALE GENOMIC DNA]</scope>
    <source>
        <strain evidence="1">ANa2</strain>
        <tissue evidence="1">Whole body excluding digestive tract and cuticle</tissue>
    </source>
</reference>
<gene>
    <name evidence="1" type="ORF">Anas_12353</name>
</gene>
<sequence length="102" mass="11940">MKISRNITCQSYTEEEFEIKESGDIYHFVLKQRFSRESYCIDKSSARYMSQNGLQLHIKFNKDLGTFYRTKRPILSQEYLCRIIAAILAKDNCASFCFGTEA</sequence>
<comment type="caution">
    <text evidence="1">The sequence shown here is derived from an EMBL/GenBank/DDBJ whole genome shotgun (WGS) entry which is preliminary data.</text>
</comment>
<dbReference type="Proteomes" id="UP000326759">
    <property type="component" value="Unassembled WGS sequence"/>
</dbReference>